<evidence type="ECO:0000313" key="2">
    <source>
        <dbReference type="Proteomes" id="UP001596105"/>
    </source>
</evidence>
<name>A0ABW0LZ45_9BACL</name>
<dbReference type="EMBL" id="JBHSMH010000090">
    <property type="protein sequence ID" value="MFC5471075.1"/>
    <property type="molecule type" value="Genomic_DNA"/>
</dbReference>
<dbReference type="RefSeq" id="WP_209746002.1">
    <property type="nucleotide sequence ID" value="NZ_JBHSMH010000090.1"/>
</dbReference>
<reference evidence="2" key="1">
    <citation type="journal article" date="2019" name="Int. J. Syst. Evol. Microbiol.">
        <title>The Global Catalogue of Microorganisms (GCM) 10K type strain sequencing project: providing services to taxonomists for standard genome sequencing and annotation.</title>
        <authorList>
            <consortium name="The Broad Institute Genomics Platform"/>
            <consortium name="The Broad Institute Genome Sequencing Center for Infectious Disease"/>
            <person name="Wu L."/>
            <person name="Ma J."/>
        </authorList>
    </citation>
    <scope>NUCLEOTIDE SEQUENCE [LARGE SCALE GENOMIC DNA]</scope>
    <source>
        <strain evidence="2">CCUG 57113</strain>
    </source>
</reference>
<organism evidence="1 2">
    <name type="scientific">Cohnella suwonensis</name>
    <dbReference type="NCBI Taxonomy" id="696072"/>
    <lineage>
        <taxon>Bacteria</taxon>
        <taxon>Bacillati</taxon>
        <taxon>Bacillota</taxon>
        <taxon>Bacilli</taxon>
        <taxon>Bacillales</taxon>
        <taxon>Paenibacillaceae</taxon>
        <taxon>Cohnella</taxon>
    </lineage>
</organism>
<evidence type="ECO:0000313" key="1">
    <source>
        <dbReference type="EMBL" id="MFC5471075.1"/>
    </source>
</evidence>
<protein>
    <submittedName>
        <fullName evidence="1">Uncharacterized protein</fullName>
    </submittedName>
</protein>
<sequence length="75" mass="7881">MFKSNSYYNFVAGQISENAANELKEKLSHSLTEAYSRGIFGEAGNKLAAGATKAEQGAVALKVGTQAARSAPTTR</sequence>
<comment type="caution">
    <text evidence="1">The sequence shown here is derived from an EMBL/GenBank/DDBJ whole genome shotgun (WGS) entry which is preliminary data.</text>
</comment>
<keyword evidence="2" id="KW-1185">Reference proteome</keyword>
<gene>
    <name evidence="1" type="ORF">ACFPPD_20505</name>
</gene>
<dbReference type="Proteomes" id="UP001596105">
    <property type="component" value="Unassembled WGS sequence"/>
</dbReference>
<accession>A0ABW0LZ45</accession>
<proteinExistence type="predicted"/>